<feature type="region of interest" description="Disordered" evidence="1">
    <location>
        <begin position="32"/>
        <end position="99"/>
    </location>
</feature>
<name>A0A5D2APF4_GOSDA</name>
<feature type="compositionally biased region" description="Acidic residues" evidence="1">
    <location>
        <begin position="50"/>
        <end position="68"/>
    </location>
</feature>
<evidence type="ECO:0000313" key="3">
    <source>
        <dbReference type="Proteomes" id="UP000323506"/>
    </source>
</evidence>
<protein>
    <submittedName>
        <fullName evidence="2">Uncharacterized protein</fullName>
    </submittedName>
</protein>
<gene>
    <name evidence="2" type="ORF">ES288_D11G193500v1</name>
</gene>
<keyword evidence="3" id="KW-1185">Reference proteome</keyword>
<sequence>MGIYLAADYNNGNISCSRLSFLFSVSGSLPKEVSLDKDGSESVSGSINEGNDEETEIASFTDDDDEDDLSSHSSPTVSSSVFYSSRESHSQHEKIELESANGGIGRLGLSLPSDGTSVGVNFVAERKRTEKKIKKICE</sequence>
<dbReference type="EMBL" id="CM017711">
    <property type="protein sequence ID" value="TYG45676.1"/>
    <property type="molecule type" value="Genomic_DNA"/>
</dbReference>
<evidence type="ECO:0000313" key="2">
    <source>
        <dbReference type="EMBL" id="TYG45676.1"/>
    </source>
</evidence>
<feature type="compositionally biased region" description="Basic and acidic residues" evidence="1">
    <location>
        <begin position="86"/>
        <end position="97"/>
    </location>
</feature>
<proteinExistence type="predicted"/>
<dbReference type="Proteomes" id="UP000323506">
    <property type="component" value="Chromosome D11"/>
</dbReference>
<reference evidence="2 3" key="1">
    <citation type="submission" date="2019-06" db="EMBL/GenBank/DDBJ databases">
        <title>WGS assembly of Gossypium darwinii.</title>
        <authorList>
            <person name="Chen Z.J."/>
            <person name="Sreedasyam A."/>
            <person name="Ando A."/>
            <person name="Song Q."/>
            <person name="De L."/>
            <person name="Hulse-Kemp A."/>
            <person name="Ding M."/>
            <person name="Ye W."/>
            <person name="Kirkbride R."/>
            <person name="Jenkins J."/>
            <person name="Plott C."/>
            <person name="Lovell J."/>
            <person name="Lin Y.-M."/>
            <person name="Vaughn R."/>
            <person name="Liu B."/>
            <person name="Li W."/>
            <person name="Simpson S."/>
            <person name="Scheffler B."/>
            <person name="Saski C."/>
            <person name="Grover C."/>
            <person name="Hu G."/>
            <person name="Conover J."/>
            <person name="Carlson J."/>
            <person name="Shu S."/>
            <person name="Boston L."/>
            <person name="Williams M."/>
            <person name="Peterson D."/>
            <person name="Mcgee K."/>
            <person name="Jones D."/>
            <person name="Wendel J."/>
            <person name="Stelly D."/>
            <person name="Grimwood J."/>
            <person name="Schmutz J."/>
        </authorList>
    </citation>
    <scope>NUCLEOTIDE SEQUENCE [LARGE SCALE GENOMIC DNA]</scope>
    <source>
        <strain evidence="2">1808015.09</strain>
    </source>
</reference>
<feature type="compositionally biased region" description="Low complexity" evidence="1">
    <location>
        <begin position="71"/>
        <end position="85"/>
    </location>
</feature>
<accession>A0A5D2APF4</accession>
<evidence type="ECO:0000256" key="1">
    <source>
        <dbReference type="SAM" id="MobiDB-lite"/>
    </source>
</evidence>
<dbReference type="AlphaFoldDB" id="A0A5D2APF4"/>
<organism evidence="2 3">
    <name type="scientific">Gossypium darwinii</name>
    <name type="common">Darwin's cotton</name>
    <name type="synonym">Gossypium barbadense var. darwinii</name>
    <dbReference type="NCBI Taxonomy" id="34276"/>
    <lineage>
        <taxon>Eukaryota</taxon>
        <taxon>Viridiplantae</taxon>
        <taxon>Streptophyta</taxon>
        <taxon>Embryophyta</taxon>
        <taxon>Tracheophyta</taxon>
        <taxon>Spermatophyta</taxon>
        <taxon>Magnoliopsida</taxon>
        <taxon>eudicotyledons</taxon>
        <taxon>Gunneridae</taxon>
        <taxon>Pentapetalae</taxon>
        <taxon>rosids</taxon>
        <taxon>malvids</taxon>
        <taxon>Malvales</taxon>
        <taxon>Malvaceae</taxon>
        <taxon>Malvoideae</taxon>
        <taxon>Gossypium</taxon>
    </lineage>
</organism>